<dbReference type="AlphaFoldDB" id="A0A1J4JJ81"/>
<accession>A0A1J4JJ81</accession>
<protein>
    <submittedName>
        <fullName evidence="1">Uncharacterized protein</fullName>
    </submittedName>
</protein>
<proteinExistence type="predicted"/>
<keyword evidence="2" id="KW-1185">Reference proteome</keyword>
<name>A0A1J4JJ81_9EUKA</name>
<comment type="caution">
    <text evidence="1">The sequence shown here is derived from an EMBL/GenBank/DDBJ whole genome shotgun (WGS) entry which is preliminary data.</text>
</comment>
<evidence type="ECO:0000313" key="2">
    <source>
        <dbReference type="Proteomes" id="UP000179807"/>
    </source>
</evidence>
<organism evidence="1 2">
    <name type="scientific">Tritrichomonas foetus</name>
    <dbReference type="NCBI Taxonomy" id="1144522"/>
    <lineage>
        <taxon>Eukaryota</taxon>
        <taxon>Metamonada</taxon>
        <taxon>Parabasalia</taxon>
        <taxon>Tritrichomonadida</taxon>
        <taxon>Tritrichomonadidae</taxon>
        <taxon>Tritrichomonas</taxon>
    </lineage>
</organism>
<reference evidence="1" key="1">
    <citation type="submission" date="2016-10" db="EMBL/GenBank/DDBJ databases">
        <authorList>
            <person name="Benchimol M."/>
            <person name="Almeida L.G."/>
            <person name="Vasconcelos A.T."/>
            <person name="Perreira-Neves A."/>
            <person name="Rosa I.A."/>
            <person name="Tasca T."/>
            <person name="Bogo M.R."/>
            <person name="de Souza W."/>
        </authorList>
    </citation>
    <scope>NUCLEOTIDE SEQUENCE [LARGE SCALE GENOMIC DNA]</scope>
    <source>
        <strain evidence="1">K</strain>
    </source>
</reference>
<dbReference type="VEuPathDB" id="TrichDB:TRFO_09578"/>
<dbReference type="GeneID" id="94829647"/>
<evidence type="ECO:0000313" key="1">
    <source>
        <dbReference type="EMBL" id="OHS97292.1"/>
    </source>
</evidence>
<dbReference type="OrthoDB" id="10368567at2759"/>
<sequence length="65" mass="7435">MWVFFVANTQGEPNDSFSEIWIYQSRESYESNDQHVVLQDLNQGLVVNGVKSGNLLLFKTRNEAA</sequence>
<gene>
    <name evidence="1" type="ORF">TRFO_09578</name>
</gene>
<dbReference type="RefSeq" id="XP_068350429.1">
    <property type="nucleotide sequence ID" value="XM_068494943.1"/>
</dbReference>
<dbReference type="Proteomes" id="UP000179807">
    <property type="component" value="Unassembled WGS sequence"/>
</dbReference>
<dbReference type="EMBL" id="MLAK01001126">
    <property type="protein sequence ID" value="OHS97292.1"/>
    <property type="molecule type" value="Genomic_DNA"/>
</dbReference>